<keyword evidence="5 9" id="KW-0067">ATP-binding</keyword>
<dbReference type="Pfam" id="PF25399">
    <property type="entry name" value="DeaD_dimer"/>
    <property type="match status" value="1"/>
</dbReference>
<feature type="domain" description="Helicase C-terminal" evidence="13">
    <location>
        <begin position="233"/>
        <end position="380"/>
    </location>
</feature>
<comment type="function">
    <text evidence="9">DEAD-box RNA helicase involved in various cellular processes at low temperature, including ribosome biogenesis, mRNA degradation and translation initiation.</text>
</comment>
<comment type="catalytic activity">
    <reaction evidence="8 9">
        <text>ATP + H2O = ADP + phosphate + H(+)</text>
        <dbReference type="Rhea" id="RHEA:13065"/>
        <dbReference type="ChEBI" id="CHEBI:15377"/>
        <dbReference type="ChEBI" id="CHEBI:15378"/>
        <dbReference type="ChEBI" id="CHEBI:30616"/>
        <dbReference type="ChEBI" id="CHEBI:43474"/>
        <dbReference type="ChEBI" id="CHEBI:456216"/>
        <dbReference type="EC" id="3.6.4.13"/>
    </reaction>
</comment>
<feature type="domain" description="Helicase ATP-binding" evidence="12">
    <location>
        <begin position="38"/>
        <end position="209"/>
    </location>
</feature>
<dbReference type="InterPro" id="IPR014001">
    <property type="entry name" value="Helicase_ATP-bd"/>
</dbReference>
<evidence type="ECO:0000313" key="16">
    <source>
        <dbReference type="Proteomes" id="UP000596074"/>
    </source>
</evidence>
<sequence length="642" mass="71576">MTDSTPTGFASLGLPFPILRVLDELGYEAPSPIQAESIPSLLEGRDVLGMAQTGTGKTAAFALPLLTRTQVDFNSPQVLCLAPTRELAQQVAEAVKTYSKYMPGINVTAIYGGSDYGSQLRDLKRGPQWVVGTPGRVMDHLRRGTLQLADIRAVVLDEADEMLRMGFIDDVNWILEHTPRSRQVALFSATMPREIQNVAETHLKDPVQVKIQTKTTTNDKIRQRYWFVGGAHKNDALLRIAETEEFDAMMVFVRTKQATEEVADFMQANGFKCSPLNGDIPQALREKAVEKLKSGQLDIIVATDVAARGLDVERISHVINYDIPSDTESYVHRIGRTGRAGRNGEAIVFVRGREKRMLRDIEKATRQPIEEMPLPSAKQVNEKRREKFQAQILDAMHSERNQPYREMIEAILAQNPVDALDVAAAMASLLQGDKQLFINEQQDARMLEARERESRNEARNESRGERGDRRERDSRERFDRAPRAAAKAAPESRPKPLKGHPEVEMVRFMVNVGYNDGLKPGNLVGAVANEADLDSEYIGHIEIMENFAVVDLPNGMPAPVMNKLKKARVCGRPLEIRPYSESEIPAAGGTTRPVRSRNEGFNRDRAPREAGNRDFAKKSYRAKPRADGAAPAARAPRKAREG</sequence>
<dbReference type="PROSITE" id="PS51194">
    <property type="entry name" value="HELICASE_CTER"/>
    <property type="match status" value="1"/>
</dbReference>
<evidence type="ECO:0000259" key="12">
    <source>
        <dbReference type="PROSITE" id="PS51192"/>
    </source>
</evidence>
<dbReference type="InterPro" id="IPR000629">
    <property type="entry name" value="RNA-helicase_DEAD-box_CS"/>
</dbReference>
<reference evidence="15 16" key="1">
    <citation type="submission" date="2019-11" db="EMBL/GenBank/DDBJ databases">
        <title>Venatorbacter sp. nov. a predator of Campylobacter and other Gram-negative bacteria.</title>
        <authorList>
            <person name="Saeedi A."/>
            <person name="Cummings N.J."/>
            <person name="Connerton I.F."/>
            <person name="Connerton P.L."/>
        </authorList>
    </citation>
    <scope>NUCLEOTIDE SEQUENCE [LARGE SCALE GENOMIC DNA]</scope>
    <source>
        <strain evidence="15">XL5</strain>
    </source>
</reference>
<evidence type="ECO:0000313" key="15">
    <source>
        <dbReference type="EMBL" id="QQD24765.1"/>
    </source>
</evidence>
<feature type="compositionally biased region" description="Basic and acidic residues" evidence="11">
    <location>
        <begin position="596"/>
        <end position="617"/>
    </location>
</feature>
<dbReference type="FunFam" id="3.40.50.300:FF:000108">
    <property type="entry name" value="ATP-dependent RNA helicase RhlE"/>
    <property type="match status" value="1"/>
</dbReference>
<evidence type="ECO:0000256" key="6">
    <source>
        <dbReference type="ARBA" id="ARBA00022884"/>
    </source>
</evidence>
<dbReference type="InterPro" id="IPR014014">
    <property type="entry name" value="RNA_helicase_DEAD_Q_motif"/>
</dbReference>
<comment type="subcellular location">
    <subcellularLocation>
        <location evidence="9">Cytoplasm</location>
    </subcellularLocation>
</comment>
<dbReference type="PROSITE" id="PS51192">
    <property type="entry name" value="HELICASE_ATP_BIND_1"/>
    <property type="match status" value="1"/>
</dbReference>
<organism evidence="15 16">
    <name type="scientific">Venatoribacter cucullus</name>
    <dbReference type="NCBI Taxonomy" id="2661630"/>
    <lineage>
        <taxon>Bacteria</taxon>
        <taxon>Pseudomonadati</taxon>
        <taxon>Pseudomonadota</taxon>
        <taxon>Gammaproteobacteria</taxon>
        <taxon>Oceanospirillales</taxon>
        <taxon>Oceanospirillaceae</taxon>
        <taxon>Venatoribacter</taxon>
    </lineage>
</organism>
<dbReference type="HAMAP" id="MF_00964">
    <property type="entry name" value="DEAD_helicase_DeaD"/>
    <property type="match status" value="1"/>
</dbReference>
<dbReference type="InterPro" id="IPR050547">
    <property type="entry name" value="DEAD_box_RNA_helicases"/>
</dbReference>
<evidence type="ECO:0000256" key="1">
    <source>
        <dbReference type="ARBA" id="ARBA00022490"/>
    </source>
</evidence>
<evidence type="ECO:0000256" key="3">
    <source>
        <dbReference type="ARBA" id="ARBA00022801"/>
    </source>
</evidence>
<dbReference type="InterPro" id="IPR028618">
    <property type="entry name" value="DEAD_helicase_DeaD"/>
</dbReference>
<dbReference type="InterPro" id="IPR005580">
    <property type="entry name" value="DbpA/CsdA_RNA-bd_dom"/>
</dbReference>
<dbReference type="KEGG" id="vcw:GJQ55_09950"/>
<dbReference type="SMART" id="SM00487">
    <property type="entry name" value="DEXDc"/>
    <property type="match status" value="1"/>
</dbReference>
<dbReference type="GO" id="GO:0016787">
    <property type="term" value="F:hydrolase activity"/>
    <property type="evidence" value="ECO:0007669"/>
    <property type="project" value="UniProtKB-KW"/>
</dbReference>
<keyword evidence="16" id="KW-1185">Reference proteome</keyword>
<dbReference type="PROSITE" id="PS51195">
    <property type="entry name" value="Q_MOTIF"/>
    <property type="match status" value="1"/>
</dbReference>
<dbReference type="Gene3D" id="3.40.50.300">
    <property type="entry name" value="P-loop containing nucleotide triphosphate hydrolases"/>
    <property type="match status" value="2"/>
</dbReference>
<feature type="short sequence motif" description="Q motif" evidence="10">
    <location>
        <begin position="7"/>
        <end position="35"/>
    </location>
</feature>
<proteinExistence type="inferred from homology"/>
<dbReference type="SUPFAM" id="SSF52540">
    <property type="entry name" value="P-loop containing nucleoside triphosphate hydrolases"/>
    <property type="match status" value="1"/>
</dbReference>
<dbReference type="GO" id="GO:0005840">
    <property type="term" value="C:ribosome"/>
    <property type="evidence" value="ECO:0007669"/>
    <property type="project" value="TreeGrafter"/>
</dbReference>
<evidence type="ECO:0000259" key="13">
    <source>
        <dbReference type="PROSITE" id="PS51194"/>
    </source>
</evidence>
<dbReference type="AlphaFoldDB" id="A0A9X7YNJ5"/>
<dbReference type="GO" id="GO:0003724">
    <property type="term" value="F:RNA helicase activity"/>
    <property type="evidence" value="ECO:0007669"/>
    <property type="project" value="UniProtKB-UniRule"/>
</dbReference>
<dbReference type="SMART" id="SM00490">
    <property type="entry name" value="HELICc"/>
    <property type="match status" value="1"/>
</dbReference>
<comment type="similarity">
    <text evidence="9">Belongs to the DEAD box helicase family. DeaD/CsdA subfamily.</text>
</comment>
<keyword evidence="7 9" id="KW-0346">Stress response</keyword>
<gene>
    <name evidence="9" type="primary">deaD</name>
    <name evidence="9" type="synonym">csdA</name>
    <name evidence="15" type="ORF">GJQ55_09950</name>
</gene>
<dbReference type="Pfam" id="PF03880">
    <property type="entry name" value="DbpA"/>
    <property type="match status" value="1"/>
</dbReference>
<dbReference type="Pfam" id="PF00271">
    <property type="entry name" value="Helicase_C"/>
    <property type="match status" value="1"/>
</dbReference>
<dbReference type="GO" id="GO:0005829">
    <property type="term" value="C:cytosol"/>
    <property type="evidence" value="ECO:0007669"/>
    <property type="project" value="TreeGrafter"/>
</dbReference>
<feature type="domain" description="DEAD-box RNA helicase Q" evidence="14">
    <location>
        <begin position="7"/>
        <end position="35"/>
    </location>
</feature>
<dbReference type="GO" id="GO:0006401">
    <property type="term" value="P:RNA catabolic process"/>
    <property type="evidence" value="ECO:0007669"/>
    <property type="project" value="UniProtKB-UniRule"/>
</dbReference>
<dbReference type="Gene3D" id="3.30.70.330">
    <property type="match status" value="1"/>
</dbReference>
<feature type="region of interest" description="Disordered" evidence="11">
    <location>
        <begin position="448"/>
        <end position="500"/>
    </location>
</feature>
<dbReference type="EC" id="3.6.4.13" evidence="9"/>
<dbReference type="InterPro" id="IPR012677">
    <property type="entry name" value="Nucleotide-bd_a/b_plait_sf"/>
</dbReference>
<feature type="compositionally biased region" description="Basic and acidic residues" evidence="11">
    <location>
        <begin position="448"/>
        <end position="482"/>
    </location>
</feature>
<dbReference type="PANTHER" id="PTHR47963">
    <property type="entry name" value="DEAD-BOX ATP-DEPENDENT RNA HELICASE 47, MITOCHONDRIAL"/>
    <property type="match status" value="1"/>
</dbReference>
<evidence type="ECO:0000259" key="14">
    <source>
        <dbReference type="PROSITE" id="PS51195"/>
    </source>
</evidence>
<dbReference type="InterPro" id="IPR044742">
    <property type="entry name" value="DEAD/DEAH_RhlB"/>
</dbReference>
<dbReference type="GO" id="GO:0005524">
    <property type="term" value="F:ATP binding"/>
    <property type="evidence" value="ECO:0007669"/>
    <property type="project" value="UniProtKB-UniRule"/>
</dbReference>
<dbReference type="InterPro" id="IPR001650">
    <property type="entry name" value="Helicase_C-like"/>
</dbReference>
<evidence type="ECO:0000256" key="9">
    <source>
        <dbReference type="HAMAP-Rule" id="MF_00964"/>
    </source>
</evidence>
<dbReference type="GO" id="GO:0070417">
    <property type="term" value="P:cellular response to cold"/>
    <property type="evidence" value="ECO:0007669"/>
    <property type="project" value="InterPro"/>
</dbReference>
<dbReference type="CDD" id="cd18787">
    <property type="entry name" value="SF2_C_DEAD"/>
    <property type="match status" value="1"/>
</dbReference>
<dbReference type="EMBL" id="CP046056">
    <property type="protein sequence ID" value="QQD24765.1"/>
    <property type="molecule type" value="Genomic_DNA"/>
</dbReference>
<dbReference type="CDD" id="cd00268">
    <property type="entry name" value="DEADc"/>
    <property type="match status" value="1"/>
</dbReference>
<dbReference type="Proteomes" id="UP000596074">
    <property type="component" value="Chromosome"/>
</dbReference>
<keyword evidence="1 9" id="KW-0963">Cytoplasm</keyword>
<keyword evidence="2 9" id="KW-0547">Nucleotide-binding</keyword>
<evidence type="ECO:0000256" key="5">
    <source>
        <dbReference type="ARBA" id="ARBA00022840"/>
    </source>
</evidence>
<feature type="region of interest" description="Disordered" evidence="11">
    <location>
        <begin position="583"/>
        <end position="642"/>
    </location>
</feature>
<dbReference type="CDD" id="cd12499">
    <property type="entry name" value="RRM_EcCsdA_like"/>
    <property type="match status" value="1"/>
</dbReference>
<dbReference type="RefSeq" id="WP_228344825.1">
    <property type="nucleotide sequence ID" value="NZ_CP046056.1"/>
</dbReference>
<dbReference type="InterPro" id="IPR057325">
    <property type="entry name" value="DeaD_dimer"/>
</dbReference>
<evidence type="ECO:0000256" key="11">
    <source>
        <dbReference type="SAM" id="MobiDB-lite"/>
    </source>
</evidence>
<keyword evidence="3 9" id="KW-0378">Hydrolase</keyword>
<dbReference type="Pfam" id="PF00270">
    <property type="entry name" value="DEAD"/>
    <property type="match status" value="1"/>
</dbReference>
<protein>
    <recommendedName>
        <fullName evidence="9">ATP-dependent RNA helicase DeaD</fullName>
        <ecNumber evidence="9">3.6.4.13</ecNumber>
    </recommendedName>
    <alternativeName>
        <fullName evidence="9">Cold-shock DEAD box protein A</fullName>
    </alternativeName>
</protein>
<keyword evidence="4 9" id="KW-0347">Helicase</keyword>
<dbReference type="GO" id="GO:0000027">
    <property type="term" value="P:ribosomal large subunit assembly"/>
    <property type="evidence" value="ECO:0007669"/>
    <property type="project" value="UniProtKB-UniRule"/>
</dbReference>
<feature type="compositionally biased region" description="Basic and acidic residues" evidence="11">
    <location>
        <begin position="490"/>
        <end position="500"/>
    </location>
</feature>
<evidence type="ECO:0000256" key="2">
    <source>
        <dbReference type="ARBA" id="ARBA00022741"/>
    </source>
</evidence>
<evidence type="ECO:0000256" key="8">
    <source>
        <dbReference type="ARBA" id="ARBA00047984"/>
    </source>
</evidence>
<evidence type="ECO:0000256" key="10">
    <source>
        <dbReference type="PROSITE-ProRule" id="PRU00552"/>
    </source>
</evidence>
<dbReference type="GO" id="GO:0033592">
    <property type="term" value="F:RNA strand annealing activity"/>
    <property type="evidence" value="ECO:0007669"/>
    <property type="project" value="TreeGrafter"/>
</dbReference>
<dbReference type="InterPro" id="IPR011545">
    <property type="entry name" value="DEAD/DEAH_box_helicase_dom"/>
</dbReference>
<name>A0A9X7YNJ5_9GAMM</name>
<dbReference type="PANTHER" id="PTHR47963:SF8">
    <property type="entry name" value="ATP-DEPENDENT RNA HELICASE DEAD"/>
    <property type="match status" value="1"/>
</dbReference>
<keyword evidence="6 9" id="KW-0694">RNA-binding</keyword>
<evidence type="ECO:0000256" key="7">
    <source>
        <dbReference type="ARBA" id="ARBA00023016"/>
    </source>
</evidence>
<accession>A0A9X7YNJ5</accession>
<dbReference type="InterPro" id="IPR034415">
    <property type="entry name" value="CsdA_RRM"/>
</dbReference>
<evidence type="ECO:0000256" key="4">
    <source>
        <dbReference type="ARBA" id="ARBA00022806"/>
    </source>
</evidence>
<dbReference type="PROSITE" id="PS00039">
    <property type="entry name" value="DEAD_ATP_HELICASE"/>
    <property type="match status" value="1"/>
</dbReference>
<dbReference type="InterPro" id="IPR027417">
    <property type="entry name" value="P-loop_NTPase"/>
</dbReference>